<feature type="domain" description="Hemicentin-1-like von Willebrand factor A" evidence="9">
    <location>
        <begin position="326"/>
        <end position="489"/>
    </location>
</feature>
<dbReference type="Proteomes" id="UP000005408">
    <property type="component" value="Unassembled WGS sequence"/>
</dbReference>
<evidence type="ECO:0000313" key="12">
    <source>
        <dbReference type="Proteomes" id="UP000005408"/>
    </source>
</evidence>
<dbReference type="PANTHER" id="PTHR14905">
    <property type="entry name" value="NG37"/>
    <property type="match status" value="1"/>
</dbReference>
<keyword evidence="4" id="KW-0325">Glycoprotein</keyword>
<evidence type="ECO:0000256" key="4">
    <source>
        <dbReference type="ARBA" id="ARBA00023180"/>
    </source>
</evidence>
<dbReference type="InterPro" id="IPR056861">
    <property type="entry name" value="HMCN1-like_VWA"/>
</dbReference>
<dbReference type="Gene3D" id="3.40.50.410">
    <property type="entry name" value="von Willebrand factor, type A domain"/>
    <property type="match status" value="1"/>
</dbReference>
<dbReference type="Pfam" id="PF23560">
    <property type="entry name" value="GBD_Hemicentin"/>
    <property type="match status" value="1"/>
</dbReference>
<evidence type="ECO:0000256" key="1">
    <source>
        <dbReference type="ARBA" id="ARBA00004613"/>
    </source>
</evidence>
<evidence type="ECO:0000256" key="6">
    <source>
        <dbReference type="SAM" id="Phobius"/>
    </source>
</evidence>
<dbReference type="OMA" id="MYFSNAK"/>
<name>A0A8W8HTF2_MAGGI</name>
<keyword evidence="6" id="KW-0812">Transmembrane</keyword>
<evidence type="ECO:0000256" key="5">
    <source>
        <dbReference type="SAM" id="MobiDB-lite"/>
    </source>
</evidence>
<protein>
    <recommendedName>
        <fullName evidence="13">von Willebrand factor A domain-containing protein 7</fullName>
    </recommendedName>
</protein>
<evidence type="ECO:0000256" key="2">
    <source>
        <dbReference type="ARBA" id="ARBA00022525"/>
    </source>
</evidence>
<feature type="domain" description="Hemicentin/VWA7 galactose-binding" evidence="8">
    <location>
        <begin position="535"/>
        <end position="625"/>
    </location>
</feature>
<evidence type="ECO:0008006" key="13">
    <source>
        <dbReference type="Google" id="ProtNLM"/>
    </source>
</evidence>
<proteinExistence type="predicted"/>
<keyword evidence="6" id="KW-1133">Transmembrane helix</keyword>
<dbReference type="AlphaFoldDB" id="A0A8W8HTF2"/>
<evidence type="ECO:0000256" key="7">
    <source>
        <dbReference type="SAM" id="SignalP"/>
    </source>
</evidence>
<dbReference type="OrthoDB" id="6161097at2759"/>
<feature type="transmembrane region" description="Helical" evidence="6">
    <location>
        <begin position="958"/>
        <end position="984"/>
    </location>
</feature>
<feature type="signal peptide" evidence="7">
    <location>
        <begin position="1"/>
        <end position="25"/>
    </location>
</feature>
<feature type="domain" description="VWA7 N-terminal" evidence="10">
    <location>
        <begin position="81"/>
        <end position="293"/>
    </location>
</feature>
<dbReference type="InterPro" id="IPR056862">
    <property type="entry name" value="VWA7_N"/>
</dbReference>
<organism evidence="11 12">
    <name type="scientific">Magallana gigas</name>
    <name type="common">Pacific oyster</name>
    <name type="synonym">Crassostrea gigas</name>
    <dbReference type="NCBI Taxonomy" id="29159"/>
    <lineage>
        <taxon>Eukaryota</taxon>
        <taxon>Metazoa</taxon>
        <taxon>Spiralia</taxon>
        <taxon>Lophotrochozoa</taxon>
        <taxon>Mollusca</taxon>
        <taxon>Bivalvia</taxon>
        <taxon>Autobranchia</taxon>
        <taxon>Pteriomorphia</taxon>
        <taxon>Ostreida</taxon>
        <taxon>Ostreoidea</taxon>
        <taxon>Ostreidae</taxon>
        <taxon>Magallana</taxon>
    </lineage>
</organism>
<evidence type="ECO:0000259" key="9">
    <source>
        <dbReference type="Pfam" id="PF25106"/>
    </source>
</evidence>
<dbReference type="Pfam" id="PF25107">
    <property type="entry name" value="VWA7_N"/>
    <property type="match status" value="1"/>
</dbReference>
<reference evidence="11" key="1">
    <citation type="submission" date="2022-08" db="UniProtKB">
        <authorList>
            <consortium name="EnsemblMetazoa"/>
        </authorList>
    </citation>
    <scope>IDENTIFICATION</scope>
    <source>
        <strain evidence="11">05x7-T-G4-1.051#20</strain>
    </source>
</reference>
<sequence length="1043" mass="115005">MKHLKLFIGYLIILVTLVERSLVSAFPPQSIPQESSTKSHSTINFYGIYLSAHQFLLRHNIVNGTGKPVSQVLDEFFGTDRDSQTNFYLNILKITDHQNIVQKELAGFAHYHVNGEQILTAHNYVRSLRKSLIDLAESGADIDILRERVGQCLYTLQQFYSNTNWVDLHGDTIIKEFGISATLPVSISNLSDEPCSDCPTDSTSLQSGLCKNNTRTTKLTSGYKSKQDVSKPPSNNQGIGKCSHGSQDDTSRLKSATGGIYKGRSSSAHAPHFYLHNEAFEAAKLATVYFLSDENDGLFSHLGIYLTKEVFQIKSKKENKEVKDYSITFVIDVTGSMSDNIAGVIQGAATFVDQIRQSERIPEKYVLVTFSDPVDLEKSRVTNDADEMISWINGLTVSGGDDCPEYSLSGLITGATLSNFNSTIYIYTDAPAKDESRETEVIEILQRKTITPKFRLRNECGGRRKREIGRYKRQSSVYDSIAQATGGDVERFSSSADLADKVQEDLMSELSFIQSNSSQAISQNNLPTSISIIKWKSTHADQLTNIEVDNSVDSLRIEINGTSNSSEIHLRHPNGSLVDSGSRDVTLQYSDNLTIFLIESPSKGLWTLENIVSNPLIINITANSSFDISSSLRDISSEGFFYPLNDNPVSGKEYVIVVLLENLPTNSSISSIVLVDEKGNAVTTTVANLLSVTPNLQYFAKTKIFKQIAGVQIHGQDSTSQQFIRTCKHTINPVDVTLKMKLFIGDLSLSNIEQLEYNITNHGGNNRSLTLDVSDDKGYIVDNRSIHFHISPGESENKLVFIRGTQPSTIVSVTASLKDEETHIVLQKLTQKLTVSSAMRPTCNLTSLGDTCQNQRGNGSNCFDIPWQGSAQVNFSGIRIASLDVSSSSVNLTHGSLWSFYGPLDVTLQGDCCTRSIVLTATDNDGFIAQCRFQLFPEDSSNNIITDSSEPTDKKETVLNLTILGAAIGGALAGIVILTTGVLLKIRHSSLKSSKVKDDTDTQIDISRVEKWDQNKTDHFQAFMLREPIVCSAPAESFFGRVH</sequence>
<dbReference type="InterPro" id="IPR056475">
    <property type="entry name" value="GBD_Hemicentin/VWA7"/>
</dbReference>
<evidence type="ECO:0000256" key="3">
    <source>
        <dbReference type="ARBA" id="ARBA00022729"/>
    </source>
</evidence>
<keyword evidence="12" id="KW-1185">Reference proteome</keyword>
<accession>A0A8W8HTF2</accession>
<keyword evidence="2" id="KW-0964">Secreted</keyword>
<evidence type="ECO:0000259" key="10">
    <source>
        <dbReference type="Pfam" id="PF25107"/>
    </source>
</evidence>
<keyword evidence="3 7" id="KW-0732">Signal</keyword>
<comment type="subcellular location">
    <subcellularLocation>
        <location evidence="1">Secreted</location>
    </subcellularLocation>
</comment>
<dbReference type="SUPFAM" id="SSF53300">
    <property type="entry name" value="vWA-like"/>
    <property type="match status" value="1"/>
</dbReference>
<dbReference type="PANTHER" id="PTHR14905:SF7">
    <property type="entry name" value="VON WILLEBRAND FACTOR A DOMAIN-CONTAINING PROTEIN 7"/>
    <property type="match status" value="1"/>
</dbReference>
<dbReference type="EnsemblMetazoa" id="G10961.2">
    <property type="protein sequence ID" value="G10961.2:cds"/>
    <property type="gene ID" value="G10961"/>
</dbReference>
<keyword evidence="6" id="KW-0472">Membrane</keyword>
<feature type="region of interest" description="Disordered" evidence="5">
    <location>
        <begin position="221"/>
        <end position="257"/>
    </location>
</feature>
<dbReference type="GO" id="GO:0005576">
    <property type="term" value="C:extracellular region"/>
    <property type="evidence" value="ECO:0007669"/>
    <property type="project" value="UniProtKB-SubCell"/>
</dbReference>
<dbReference type="Pfam" id="PF25106">
    <property type="entry name" value="VWA_4"/>
    <property type="match status" value="1"/>
</dbReference>
<dbReference type="InterPro" id="IPR036465">
    <property type="entry name" value="vWFA_dom_sf"/>
</dbReference>
<feature type="chain" id="PRO_5036486852" description="von Willebrand factor A domain-containing protein 7" evidence="7">
    <location>
        <begin position="26"/>
        <end position="1043"/>
    </location>
</feature>
<evidence type="ECO:0000313" key="11">
    <source>
        <dbReference type="EnsemblMetazoa" id="G10961.2:cds"/>
    </source>
</evidence>
<evidence type="ECO:0000259" key="8">
    <source>
        <dbReference type="Pfam" id="PF23560"/>
    </source>
</evidence>
<dbReference type="InterPro" id="IPR052577">
    <property type="entry name" value="VWA7"/>
</dbReference>